<dbReference type="Gene3D" id="3.40.50.80">
    <property type="entry name" value="Nucleotide-binding domain of ferredoxin-NADP reductase (FNR) module"/>
    <property type="match status" value="1"/>
</dbReference>
<feature type="domain" description="SIP-like Rossmann fold" evidence="1">
    <location>
        <begin position="10"/>
        <end position="93"/>
    </location>
</feature>
<dbReference type="KEGG" id="mph:MLP_16890"/>
<evidence type="ECO:0000313" key="3">
    <source>
        <dbReference type="Proteomes" id="UP000007947"/>
    </source>
</evidence>
<dbReference type="Pfam" id="PF04954">
    <property type="entry name" value="SIP"/>
    <property type="match status" value="1"/>
</dbReference>
<dbReference type="Proteomes" id="UP000007947">
    <property type="component" value="Chromosome"/>
</dbReference>
<sequence length="108" mass="11614">MLVAGSFDELPVIEAVLLLLPKTAYGQVLVETPEHLELPALELPPRMTIARLARGLDDEPGSLVATAVQAWLEEWTPAEPDPARTVTAWVGGVACDPYHFAGATIRSL</sequence>
<proteinExistence type="predicted"/>
<accession>F5XRL3</accession>
<dbReference type="STRING" id="1032480.MLP_16890"/>
<protein>
    <recommendedName>
        <fullName evidence="1">SIP-like Rossmann fold domain-containing protein</fullName>
    </recommendedName>
</protein>
<name>F5XRL3_MICPN</name>
<evidence type="ECO:0000313" key="2">
    <source>
        <dbReference type="EMBL" id="BAK34703.1"/>
    </source>
</evidence>
<organism evidence="2 3">
    <name type="scientific">Microlunatus phosphovorus (strain ATCC 700054 / DSM 10555 / JCM 9379 / NBRC 101784 / NCIMB 13414 / VKM Ac-1990 / NM-1)</name>
    <dbReference type="NCBI Taxonomy" id="1032480"/>
    <lineage>
        <taxon>Bacteria</taxon>
        <taxon>Bacillati</taxon>
        <taxon>Actinomycetota</taxon>
        <taxon>Actinomycetes</taxon>
        <taxon>Propionibacteriales</taxon>
        <taxon>Propionibacteriaceae</taxon>
        <taxon>Microlunatus</taxon>
    </lineage>
</organism>
<keyword evidence="3" id="KW-1185">Reference proteome</keyword>
<dbReference type="AlphaFoldDB" id="F5XRL3"/>
<gene>
    <name evidence="2" type="ordered locus">MLP_16890</name>
</gene>
<dbReference type="InterPro" id="IPR039261">
    <property type="entry name" value="FNR_nucleotide-bd"/>
</dbReference>
<dbReference type="EMBL" id="AP012204">
    <property type="protein sequence ID" value="BAK34703.1"/>
    <property type="molecule type" value="Genomic_DNA"/>
</dbReference>
<dbReference type="InterPro" id="IPR007037">
    <property type="entry name" value="SIP_rossman_dom"/>
</dbReference>
<evidence type="ECO:0000259" key="1">
    <source>
        <dbReference type="Pfam" id="PF04954"/>
    </source>
</evidence>
<dbReference type="HOGENOM" id="CLU_2193915_0_0_11"/>
<reference evidence="2 3" key="1">
    <citation type="submission" date="2011-05" db="EMBL/GenBank/DDBJ databases">
        <title>Whole genome sequence of Microlunatus phosphovorus NM-1.</title>
        <authorList>
            <person name="Hosoyama A."/>
            <person name="Sasaki K."/>
            <person name="Harada T."/>
            <person name="Igarashi R."/>
            <person name="Kawakoshi A."/>
            <person name="Sasagawa M."/>
            <person name="Fukada J."/>
            <person name="Nakamura S."/>
            <person name="Katano Y."/>
            <person name="Hanada S."/>
            <person name="Kamagata Y."/>
            <person name="Nakamura N."/>
            <person name="Yamazaki S."/>
            <person name="Fujita N."/>
        </authorList>
    </citation>
    <scope>NUCLEOTIDE SEQUENCE [LARGE SCALE GENOMIC DNA]</scope>
    <source>
        <strain evidence="3">ATCC 700054 / DSM 10555 / JCM 9379 / NBRC 101784 / NCIMB 13414 / VKM Ac-1990 / NM-1</strain>
    </source>
</reference>